<dbReference type="PANTHER" id="PTHR43420">
    <property type="entry name" value="ACETYLTRANSFERASE"/>
    <property type="match status" value="1"/>
</dbReference>
<dbReference type="EMBL" id="CP106738">
    <property type="protein sequence ID" value="UXX84919.1"/>
    <property type="molecule type" value="Genomic_DNA"/>
</dbReference>
<dbReference type="SUPFAM" id="SSF55729">
    <property type="entry name" value="Acyl-CoA N-acyltransferases (Nat)"/>
    <property type="match status" value="1"/>
</dbReference>
<sequence length="195" mass="21297">MAQITIIPGFPDGQRDRAAALYWQAFGAKLGRIMAPEARALHFFETILNPGYAISALDARGRVIGLAGFKTQEGSLTGGGFRDLARAYGWFGALWRAPVLSMLERPVAPGILLMDGICVDTAARGQGVGTRLLDAIKTEAAQREETHVRLDVIDINPRARALYERQGFVAQGTEDIGPLRHLLGFSKATRMRYTL</sequence>
<dbReference type="InterPro" id="IPR000182">
    <property type="entry name" value="GNAT_dom"/>
</dbReference>
<feature type="domain" description="N-acetyltransferase" evidence="3">
    <location>
        <begin position="4"/>
        <end position="195"/>
    </location>
</feature>
<protein>
    <submittedName>
        <fullName evidence="4">GNAT family N-acetyltransferase</fullName>
    </submittedName>
</protein>
<dbReference type="RefSeq" id="WP_263048996.1">
    <property type="nucleotide sequence ID" value="NZ_CP106738.1"/>
</dbReference>
<reference evidence="4" key="1">
    <citation type="submission" date="2022-10" db="EMBL/GenBank/DDBJ databases">
        <title>Roseovarius pelagicus sp. nov., isolated from Arctic seawater.</title>
        <authorList>
            <person name="Hong Y.W."/>
            <person name="Hwang C.Y."/>
        </authorList>
    </citation>
    <scope>NUCLEOTIDE SEQUENCE</scope>
    <source>
        <strain evidence="4">HL-MP18</strain>
    </source>
</reference>
<dbReference type="Pfam" id="PF00583">
    <property type="entry name" value="Acetyltransf_1"/>
    <property type="match status" value="1"/>
</dbReference>
<gene>
    <name evidence="4" type="ORF">N7U68_09865</name>
</gene>
<dbReference type="InterPro" id="IPR016181">
    <property type="entry name" value="Acyl_CoA_acyltransferase"/>
</dbReference>
<evidence type="ECO:0000259" key="3">
    <source>
        <dbReference type="PROSITE" id="PS51186"/>
    </source>
</evidence>
<evidence type="ECO:0000256" key="1">
    <source>
        <dbReference type="ARBA" id="ARBA00022679"/>
    </source>
</evidence>
<dbReference type="CDD" id="cd04301">
    <property type="entry name" value="NAT_SF"/>
    <property type="match status" value="1"/>
</dbReference>
<dbReference type="PROSITE" id="PS51186">
    <property type="entry name" value="GNAT"/>
    <property type="match status" value="1"/>
</dbReference>
<keyword evidence="5" id="KW-1185">Reference proteome</keyword>
<keyword evidence="2" id="KW-0012">Acyltransferase</keyword>
<evidence type="ECO:0000256" key="2">
    <source>
        <dbReference type="ARBA" id="ARBA00023315"/>
    </source>
</evidence>
<dbReference type="Gene3D" id="3.40.630.30">
    <property type="match status" value="1"/>
</dbReference>
<name>A0ABY6DFN9_9RHOB</name>
<accession>A0ABY6DFN9</accession>
<dbReference type="Proteomes" id="UP001064087">
    <property type="component" value="Chromosome"/>
</dbReference>
<organism evidence="4 5">
    <name type="scientific">Roseovarius pelagicus</name>
    <dbReference type="NCBI Taxonomy" id="2980108"/>
    <lineage>
        <taxon>Bacteria</taxon>
        <taxon>Pseudomonadati</taxon>
        <taxon>Pseudomonadota</taxon>
        <taxon>Alphaproteobacteria</taxon>
        <taxon>Rhodobacterales</taxon>
        <taxon>Roseobacteraceae</taxon>
        <taxon>Roseovarius</taxon>
    </lineage>
</organism>
<dbReference type="InterPro" id="IPR050680">
    <property type="entry name" value="YpeA/RimI_acetyltransf"/>
</dbReference>
<keyword evidence="1" id="KW-0808">Transferase</keyword>
<proteinExistence type="predicted"/>
<evidence type="ECO:0000313" key="4">
    <source>
        <dbReference type="EMBL" id="UXX84919.1"/>
    </source>
</evidence>
<evidence type="ECO:0000313" key="5">
    <source>
        <dbReference type="Proteomes" id="UP001064087"/>
    </source>
</evidence>